<name>A0AAE1AEC7_9GAST</name>
<dbReference type="EMBL" id="JAWDGP010002021">
    <property type="protein sequence ID" value="KAK3786048.1"/>
    <property type="molecule type" value="Genomic_DNA"/>
</dbReference>
<gene>
    <name evidence="1" type="ORF">RRG08_023469</name>
</gene>
<evidence type="ECO:0000313" key="2">
    <source>
        <dbReference type="Proteomes" id="UP001283361"/>
    </source>
</evidence>
<keyword evidence="2" id="KW-1185">Reference proteome</keyword>
<protein>
    <submittedName>
        <fullName evidence="1">Uncharacterized protein</fullName>
    </submittedName>
</protein>
<dbReference type="Proteomes" id="UP001283361">
    <property type="component" value="Unassembled WGS sequence"/>
</dbReference>
<proteinExistence type="predicted"/>
<organism evidence="1 2">
    <name type="scientific">Elysia crispata</name>
    <name type="common">lettuce slug</name>
    <dbReference type="NCBI Taxonomy" id="231223"/>
    <lineage>
        <taxon>Eukaryota</taxon>
        <taxon>Metazoa</taxon>
        <taxon>Spiralia</taxon>
        <taxon>Lophotrochozoa</taxon>
        <taxon>Mollusca</taxon>
        <taxon>Gastropoda</taxon>
        <taxon>Heterobranchia</taxon>
        <taxon>Euthyneura</taxon>
        <taxon>Panpulmonata</taxon>
        <taxon>Sacoglossa</taxon>
        <taxon>Placobranchoidea</taxon>
        <taxon>Plakobranchidae</taxon>
        <taxon>Elysia</taxon>
    </lineage>
</organism>
<evidence type="ECO:0000313" key="1">
    <source>
        <dbReference type="EMBL" id="KAK3786048.1"/>
    </source>
</evidence>
<accession>A0AAE1AEC7</accession>
<comment type="caution">
    <text evidence="1">The sequence shown here is derived from an EMBL/GenBank/DDBJ whole genome shotgun (WGS) entry which is preliminary data.</text>
</comment>
<dbReference type="AlphaFoldDB" id="A0AAE1AEC7"/>
<reference evidence="1" key="1">
    <citation type="journal article" date="2023" name="G3 (Bethesda)">
        <title>A reference genome for the long-term kleptoplast-retaining sea slug Elysia crispata morphotype clarki.</title>
        <authorList>
            <person name="Eastman K.E."/>
            <person name="Pendleton A.L."/>
            <person name="Shaikh M.A."/>
            <person name="Suttiyut T."/>
            <person name="Ogas R."/>
            <person name="Tomko P."/>
            <person name="Gavelis G."/>
            <person name="Widhalm J.R."/>
            <person name="Wisecaver J.H."/>
        </authorList>
    </citation>
    <scope>NUCLEOTIDE SEQUENCE</scope>
    <source>
        <strain evidence="1">ECLA1</strain>
    </source>
</reference>
<sequence>MDRYIDVTHRRHNPSYRYSCLLGCVPVDGLPAYLPLACLGRAVYLPLRARRDPKITRSTSSRGDNVLELHIRRVSLLNAGAFFSTTRSLSMSGIKSF</sequence>